<accession>A0A8S5Q8X5</accession>
<evidence type="ECO:0000256" key="1">
    <source>
        <dbReference type="SAM" id="Phobius"/>
    </source>
</evidence>
<protein>
    <submittedName>
        <fullName evidence="2">YhhN family protein</fullName>
    </submittedName>
</protein>
<organism evidence="2">
    <name type="scientific">Podoviridae sp. ctZ5d16</name>
    <dbReference type="NCBI Taxonomy" id="2825257"/>
    <lineage>
        <taxon>Viruses</taxon>
        <taxon>Duplodnaviria</taxon>
        <taxon>Heunggongvirae</taxon>
        <taxon>Uroviricota</taxon>
        <taxon>Caudoviricetes</taxon>
    </lineage>
</organism>
<name>A0A8S5Q8X5_9CAUD</name>
<proteinExistence type="predicted"/>
<feature type="transmembrane region" description="Helical" evidence="1">
    <location>
        <begin position="73"/>
        <end position="90"/>
    </location>
</feature>
<feature type="transmembrane region" description="Helical" evidence="1">
    <location>
        <begin position="24"/>
        <end position="42"/>
    </location>
</feature>
<reference evidence="2" key="1">
    <citation type="journal article" date="2021" name="Proc. Natl. Acad. Sci. U.S.A.">
        <title>A Catalog of Tens of Thousands of Viruses from Human Metagenomes Reveals Hidden Associations with Chronic Diseases.</title>
        <authorList>
            <person name="Tisza M.J."/>
            <person name="Buck C.B."/>
        </authorList>
    </citation>
    <scope>NUCLEOTIDE SEQUENCE</scope>
    <source>
        <strain evidence="2">CtZ5d16</strain>
    </source>
</reference>
<sequence>MNHFGPAGNTIHKRHNLRCNVNPAVKYTFIILCFSMCLIKNIRKLRLTSVRCLLAGLFFTVLADYFLVFTYNFIPGILLFCIVQFCYCRIFDYSLLFLAENGLLGATLVWIVSLILHFPLDITALLAFFYFFCLATNVFLAWQRSGAWLSLGLTLMLLCDIHVGLSALPAYLSISPGTPLALWCKIAPIVIWVLYVPSQLIMALQSDFLNIVHPVSIHAGAGEGSR</sequence>
<evidence type="ECO:0000313" key="2">
    <source>
        <dbReference type="EMBL" id="DAE15496.1"/>
    </source>
</evidence>
<feature type="transmembrane region" description="Helical" evidence="1">
    <location>
        <begin position="180"/>
        <end position="196"/>
    </location>
</feature>
<dbReference type="EMBL" id="BK015606">
    <property type="protein sequence ID" value="DAE15496.1"/>
    <property type="molecule type" value="Genomic_DNA"/>
</dbReference>
<keyword evidence="1" id="KW-0812">Transmembrane</keyword>
<keyword evidence="1" id="KW-1133">Transmembrane helix</keyword>
<keyword evidence="1" id="KW-0472">Membrane</keyword>
<feature type="transmembrane region" description="Helical" evidence="1">
    <location>
        <begin position="122"/>
        <end position="142"/>
    </location>
</feature>
<feature type="transmembrane region" description="Helical" evidence="1">
    <location>
        <begin position="149"/>
        <end position="174"/>
    </location>
</feature>
<feature type="transmembrane region" description="Helical" evidence="1">
    <location>
        <begin position="97"/>
        <end position="116"/>
    </location>
</feature>